<dbReference type="InterPro" id="IPR035396">
    <property type="entry name" value="Bac_rhamnosid6H"/>
</dbReference>
<dbReference type="PANTHER" id="PTHR33307">
    <property type="entry name" value="ALPHA-RHAMNOSIDASE (EUROFUNG)"/>
    <property type="match status" value="1"/>
</dbReference>
<dbReference type="Pfam" id="PF25788">
    <property type="entry name" value="Ig_Rha78A_N"/>
    <property type="match status" value="1"/>
</dbReference>
<dbReference type="InterPro" id="IPR013737">
    <property type="entry name" value="Bac_rhamnosid_N"/>
</dbReference>
<dbReference type="InterPro" id="IPR035398">
    <property type="entry name" value="Bac_rhamnosid_C"/>
</dbReference>
<feature type="chain" id="PRO_5038523968" description="alpha-L-rhamnosidase" evidence="5">
    <location>
        <begin position="21"/>
        <end position="1030"/>
    </location>
</feature>
<dbReference type="Gene3D" id="2.60.420.10">
    <property type="entry name" value="Maltose phosphorylase, domain 3"/>
    <property type="match status" value="1"/>
</dbReference>
<keyword evidence="11" id="KW-1185">Reference proteome</keyword>
<evidence type="ECO:0000259" key="6">
    <source>
        <dbReference type="Pfam" id="PF05592"/>
    </source>
</evidence>
<dbReference type="GO" id="GO:0030596">
    <property type="term" value="F:alpha-L-rhamnosidase activity"/>
    <property type="evidence" value="ECO:0007669"/>
    <property type="project" value="UniProtKB-EC"/>
</dbReference>
<proteinExistence type="predicted"/>
<evidence type="ECO:0000256" key="4">
    <source>
        <dbReference type="SAM" id="MobiDB-lite"/>
    </source>
</evidence>
<keyword evidence="3" id="KW-0378">Hydrolase</keyword>
<dbReference type="InterPro" id="IPR008928">
    <property type="entry name" value="6-hairpin_glycosidase_sf"/>
</dbReference>
<comment type="caution">
    <text evidence="10">The sequence shown here is derived from an EMBL/GenBank/DDBJ whole genome shotgun (WGS) entry which is preliminary data.</text>
</comment>
<reference evidence="10 11" key="1">
    <citation type="submission" date="2019-02" db="EMBL/GenBank/DDBJ databases">
        <title>Draft genome sequence of Amycolatopsis sp. 8-3EHSu isolated from roots of Suaeda maritima.</title>
        <authorList>
            <person name="Duangmal K."/>
            <person name="Chantavorakit T."/>
        </authorList>
    </citation>
    <scope>NUCLEOTIDE SEQUENCE [LARGE SCALE GENOMIC DNA]</scope>
    <source>
        <strain evidence="10 11">8-3EHSu</strain>
    </source>
</reference>
<organism evidence="10 11">
    <name type="scientific">Amycolatopsis suaedae</name>
    <dbReference type="NCBI Taxonomy" id="2510978"/>
    <lineage>
        <taxon>Bacteria</taxon>
        <taxon>Bacillati</taxon>
        <taxon>Actinomycetota</taxon>
        <taxon>Actinomycetes</taxon>
        <taxon>Pseudonocardiales</taxon>
        <taxon>Pseudonocardiaceae</taxon>
        <taxon>Amycolatopsis</taxon>
    </lineage>
</organism>
<evidence type="ECO:0000313" key="11">
    <source>
        <dbReference type="Proteomes" id="UP000292003"/>
    </source>
</evidence>
<dbReference type="InterPro" id="IPR013783">
    <property type="entry name" value="Ig-like_fold"/>
</dbReference>
<feature type="compositionally biased region" description="Low complexity" evidence="4">
    <location>
        <begin position="20"/>
        <end position="33"/>
    </location>
</feature>
<evidence type="ECO:0000259" key="8">
    <source>
        <dbReference type="Pfam" id="PF17389"/>
    </source>
</evidence>
<dbReference type="PIRSF" id="PIRSF010631">
    <property type="entry name" value="A-rhamnsds"/>
    <property type="match status" value="1"/>
</dbReference>
<accession>A0A4Q7IX08</accession>
<dbReference type="RefSeq" id="WP_130479732.1">
    <property type="nucleotide sequence ID" value="NZ_SFCC01000024.1"/>
</dbReference>
<dbReference type="Pfam" id="PF17389">
    <property type="entry name" value="Bac_rhamnosid6H"/>
    <property type="match status" value="1"/>
</dbReference>
<feature type="domain" description="Bacterial alpha-L-rhamnosidase N-terminal" evidence="7">
    <location>
        <begin position="310"/>
        <end position="476"/>
    </location>
</feature>
<comment type="catalytic activity">
    <reaction evidence="1">
        <text>Hydrolysis of terminal non-reducing alpha-L-rhamnose residues in alpha-L-rhamnosides.</text>
        <dbReference type="EC" id="3.2.1.40"/>
    </reaction>
</comment>
<dbReference type="PANTHER" id="PTHR33307:SF6">
    <property type="entry name" value="ALPHA-RHAMNOSIDASE (EUROFUNG)-RELATED"/>
    <property type="match status" value="1"/>
</dbReference>
<evidence type="ECO:0000259" key="7">
    <source>
        <dbReference type="Pfam" id="PF08531"/>
    </source>
</evidence>
<feature type="domain" description="Alpha-L-rhamnosidase concanavalin-like" evidence="6">
    <location>
        <begin position="488"/>
        <end position="586"/>
    </location>
</feature>
<dbReference type="EMBL" id="SFCC01000024">
    <property type="protein sequence ID" value="RZQ59471.1"/>
    <property type="molecule type" value="Genomic_DNA"/>
</dbReference>
<dbReference type="SUPFAM" id="SSF48208">
    <property type="entry name" value="Six-hairpin glycosidases"/>
    <property type="match status" value="1"/>
</dbReference>
<dbReference type="AlphaFoldDB" id="A0A4Q7IX08"/>
<feature type="domain" description="Alpha-L-rhamnosidase six-hairpin glycosidase" evidence="8">
    <location>
        <begin position="592"/>
        <end position="927"/>
    </location>
</feature>
<evidence type="ECO:0000256" key="5">
    <source>
        <dbReference type="SAM" id="SignalP"/>
    </source>
</evidence>
<dbReference type="Pfam" id="PF17390">
    <property type="entry name" value="Bac_rhamnosid_C"/>
    <property type="match status" value="1"/>
</dbReference>
<keyword evidence="5" id="KW-0732">Signal</keyword>
<dbReference type="InterPro" id="IPR012341">
    <property type="entry name" value="6hp_glycosidase-like_sf"/>
</dbReference>
<evidence type="ECO:0000256" key="3">
    <source>
        <dbReference type="ARBA" id="ARBA00022801"/>
    </source>
</evidence>
<feature type="domain" description="Alpha-L-rhamnosidase C-terminal" evidence="9">
    <location>
        <begin position="937"/>
        <end position="998"/>
    </location>
</feature>
<dbReference type="InterPro" id="IPR016007">
    <property type="entry name" value="Alpha_rhamnosid"/>
</dbReference>
<dbReference type="Gene3D" id="1.50.10.10">
    <property type="match status" value="1"/>
</dbReference>
<evidence type="ECO:0000259" key="9">
    <source>
        <dbReference type="Pfam" id="PF17390"/>
    </source>
</evidence>
<sequence>MRRLAIPALLVILLSSVAPASPSAGATPAAVTGLTTESADRPLGIDEPAPRLGWRLRAGRPGTLQTAYHVLVASTVDKLAEGRADVWDSGRVASGASVQIPYAGGPLAARTRYHWTVRVWDERGQASGWAEPRWFETGLLTQQDWTARWISHDAPTLLPTEHTAKQDPAETPANGTLGQTFTADRPFVAVSGSFPTWHTTDSDVTLTLYRDGPGGQRVATRRLDDHADNGWGELPLAEAAPAGRYYLEQSQPRGKVGWWSHPADGYPHGQAFAGGEPVAGDRTIRWTPAPEVPDHRTSLLRKDFTLDRPVERARLYTSALGVSEPEINGHRVSADRFAPGWTDYATRVQYRTYDVTALLREGGNALGAALSTGWYAGSIASAGQNLYGSSPGLLAQLEVVHPGGATTRIGTDESWRSTVGPIRTADFQHGETHDARAELTGWSSPGFDAGDWTPARPKTDVTARLVAQADPPVRAVAELPAKAVTSPAPGVSIVDLGQNMVGTARLRLRGAAPGTRVTLRFGEVLNPDGTLYTANLRGAKATDHYLARGGAEEVWEPRFTFHGFRYVEVTGHPGPLPADAVTGVVLTSDTPATGTFRTSDPMLNRLQDNIVWSQRGNFLSVPTDCPQRDERLGWTGDINVFAPTAAFNADVSAFLGDKWMRDLRDAQRPDGAVTDVVPYVPIVGAGNAGWGDAVVTLPHTLWRTYGDTRVVERSYPAIVRWLDYLRASSTGFIRPDAGYGDWLNLGDPAPRDLVGTAYFAHVAGLAAELAEAIGKPADAAAHRELRDRVRAAFQATYLEPDGKLRGDAQAGYVLALAFDLLPADRRAAAAGHLVRKLESRNWHLSTGFLGTPDLLRVLSDTGHLDVAYRLLTQRSFPSWGYEVDRGATTIWERWDSIKPDGTFGDPAMNSFNHYAYGAVGNWMYRTVSGISLDAPARHVDIRPRPGGGLTAAEASFESVYGTVASSWRQAGPVLTLAVTVPPNTTATIHVPAPDRESVRVLGRGGARFQEMRDGFAVFTAGSGELRFRVG</sequence>
<name>A0A4Q7IX08_9PSEU</name>
<evidence type="ECO:0000256" key="2">
    <source>
        <dbReference type="ARBA" id="ARBA00012652"/>
    </source>
</evidence>
<dbReference type="Gene3D" id="2.60.40.10">
    <property type="entry name" value="Immunoglobulins"/>
    <property type="match status" value="1"/>
</dbReference>
<dbReference type="Pfam" id="PF08531">
    <property type="entry name" value="Bac_rhamnosid_N"/>
    <property type="match status" value="1"/>
</dbReference>
<dbReference type="Gene3D" id="2.60.120.260">
    <property type="entry name" value="Galactose-binding domain-like"/>
    <property type="match status" value="2"/>
</dbReference>
<feature type="signal peptide" evidence="5">
    <location>
        <begin position="1"/>
        <end position="20"/>
    </location>
</feature>
<dbReference type="OrthoDB" id="9761045at2"/>
<dbReference type="InterPro" id="IPR008902">
    <property type="entry name" value="Rhamnosid_concanavalin"/>
</dbReference>
<dbReference type="Pfam" id="PF05592">
    <property type="entry name" value="Bac_rhamnosid"/>
    <property type="match status" value="1"/>
</dbReference>
<feature type="region of interest" description="Disordered" evidence="4">
    <location>
        <begin position="20"/>
        <end position="42"/>
    </location>
</feature>
<evidence type="ECO:0000313" key="10">
    <source>
        <dbReference type="EMBL" id="RZQ59471.1"/>
    </source>
</evidence>
<dbReference type="GO" id="GO:0005975">
    <property type="term" value="P:carbohydrate metabolic process"/>
    <property type="evidence" value="ECO:0007669"/>
    <property type="project" value="InterPro"/>
</dbReference>
<evidence type="ECO:0000256" key="1">
    <source>
        <dbReference type="ARBA" id="ARBA00001445"/>
    </source>
</evidence>
<dbReference type="Proteomes" id="UP000292003">
    <property type="component" value="Unassembled WGS sequence"/>
</dbReference>
<protein>
    <recommendedName>
        <fullName evidence="2">alpha-L-rhamnosidase</fullName>
        <ecNumber evidence="2">3.2.1.40</ecNumber>
    </recommendedName>
</protein>
<dbReference type="EC" id="3.2.1.40" evidence="2"/>
<gene>
    <name evidence="10" type="ORF">EWH70_34145</name>
</gene>